<dbReference type="InterPro" id="IPR011701">
    <property type="entry name" value="MFS"/>
</dbReference>
<keyword evidence="4" id="KW-1003">Cell membrane</keyword>
<keyword evidence="8" id="KW-0997">Cell inner membrane</keyword>
<feature type="transmembrane region" description="Helical" evidence="8">
    <location>
        <begin position="278"/>
        <end position="295"/>
    </location>
</feature>
<dbReference type="GO" id="GO:0042910">
    <property type="term" value="F:xenobiotic transmembrane transporter activity"/>
    <property type="evidence" value="ECO:0007669"/>
    <property type="project" value="InterPro"/>
</dbReference>
<keyword evidence="7 8" id="KW-0472">Membrane</keyword>
<comment type="caution">
    <text evidence="8">Lacks conserved residue(s) required for the propagation of feature annotation.</text>
</comment>
<keyword evidence="3 8" id="KW-0813">Transport</keyword>
<feature type="domain" description="Major facilitator superfamily (MFS) profile" evidence="9">
    <location>
        <begin position="6"/>
        <end position="389"/>
    </location>
</feature>
<dbReference type="GO" id="GO:0005886">
    <property type="term" value="C:plasma membrane"/>
    <property type="evidence" value="ECO:0007669"/>
    <property type="project" value="UniProtKB-SubCell"/>
</dbReference>
<dbReference type="CDD" id="cd17320">
    <property type="entry name" value="MFS_MdfA_MDR_like"/>
    <property type="match status" value="1"/>
</dbReference>
<evidence type="ECO:0000259" key="9">
    <source>
        <dbReference type="PROSITE" id="PS50850"/>
    </source>
</evidence>
<feature type="transmembrane region" description="Helical" evidence="8">
    <location>
        <begin position="301"/>
        <end position="320"/>
    </location>
</feature>
<dbReference type="AlphaFoldDB" id="A0A0W0YP33"/>
<dbReference type="Proteomes" id="UP000054621">
    <property type="component" value="Unassembled WGS sequence"/>
</dbReference>
<dbReference type="PRINTS" id="PR01036">
    <property type="entry name" value="TCRTETB"/>
</dbReference>
<accession>A0A0W0YP33</accession>
<organism evidence="10 11">
    <name type="scientific">Legionella sainthelensi</name>
    <dbReference type="NCBI Taxonomy" id="28087"/>
    <lineage>
        <taxon>Bacteria</taxon>
        <taxon>Pseudomonadati</taxon>
        <taxon>Pseudomonadota</taxon>
        <taxon>Gammaproteobacteria</taxon>
        <taxon>Legionellales</taxon>
        <taxon>Legionellaceae</taxon>
        <taxon>Legionella</taxon>
    </lineage>
</organism>
<evidence type="ECO:0000313" key="10">
    <source>
        <dbReference type="EMBL" id="KTD58564.1"/>
    </source>
</evidence>
<dbReference type="Pfam" id="PF07690">
    <property type="entry name" value="MFS_1"/>
    <property type="match status" value="1"/>
</dbReference>
<dbReference type="eggNOG" id="COG2814">
    <property type="taxonomic scope" value="Bacteria"/>
</dbReference>
<dbReference type="Gene3D" id="1.20.1720.10">
    <property type="entry name" value="Multidrug resistance protein D"/>
    <property type="match status" value="1"/>
</dbReference>
<feature type="transmembrane region" description="Helical" evidence="8">
    <location>
        <begin position="101"/>
        <end position="118"/>
    </location>
</feature>
<evidence type="ECO:0000313" key="11">
    <source>
        <dbReference type="Proteomes" id="UP000054621"/>
    </source>
</evidence>
<dbReference type="SUPFAM" id="SSF103473">
    <property type="entry name" value="MFS general substrate transporter"/>
    <property type="match status" value="1"/>
</dbReference>
<name>A0A0W0YP33_9GAMM</name>
<dbReference type="PANTHER" id="PTHR43124:SF3">
    <property type="entry name" value="CHLORAMPHENICOL EFFLUX PUMP RV0191"/>
    <property type="match status" value="1"/>
</dbReference>
<protein>
    <recommendedName>
        <fullName evidence="8">Bcr/CflA family efflux transporter</fullName>
    </recommendedName>
</protein>
<feature type="transmembrane region" description="Helical" evidence="8">
    <location>
        <begin position="341"/>
        <end position="358"/>
    </location>
</feature>
<dbReference type="RefSeq" id="WP_232002389.1">
    <property type="nucleotide sequence ID" value="NZ_CAAAJE010000025.1"/>
</dbReference>
<evidence type="ECO:0000256" key="6">
    <source>
        <dbReference type="ARBA" id="ARBA00022989"/>
    </source>
</evidence>
<comment type="similarity">
    <text evidence="2 8">Belongs to the major facilitator superfamily. Bcr/CmlA family.</text>
</comment>
<dbReference type="STRING" id="28087.Lsai_1171"/>
<evidence type="ECO:0000256" key="5">
    <source>
        <dbReference type="ARBA" id="ARBA00022692"/>
    </source>
</evidence>
<feature type="transmembrane region" description="Helical" evidence="8">
    <location>
        <begin position="130"/>
        <end position="150"/>
    </location>
</feature>
<keyword evidence="5 8" id="KW-0812">Transmembrane</keyword>
<dbReference type="NCBIfam" id="TIGR00710">
    <property type="entry name" value="efflux_Bcr_CflA"/>
    <property type="match status" value="1"/>
</dbReference>
<dbReference type="InterPro" id="IPR036259">
    <property type="entry name" value="MFS_trans_sf"/>
</dbReference>
<proteinExistence type="inferred from homology"/>
<reference evidence="10 11" key="1">
    <citation type="submission" date="2015-11" db="EMBL/GenBank/DDBJ databases">
        <title>Genomic analysis of 38 Legionella species identifies large and diverse effector repertoires.</title>
        <authorList>
            <person name="Burstein D."/>
            <person name="Amaro F."/>
            <person name="Zusman T."/>
            <person name="Lifshitz Z."/>
            <person name="Cohen O."/>
            <person name="Gilbert J.A."/>
            <person name="Pupko T."/>
            <person name="Shuman H.A."/>
            <person name="Segal G."/>
        </authorList>
    </citation>
    <scope>NUCLEOTIDE SEQUENCE [LARGE SCALE GENOMIC DNA]</scope>
    <source>
        <strain evidence="10 11">Mt.St.Helens-4</strain>
    </source>
</reference>
<feature type="transmembrane region" description="Helical" evidence="8">
    <location>
        <begin position="162"/>
        <end position="179"/>
    </location>
</feature>
<dbReference type="InterPro" id="IPR050189">
    <property type="entry name" value="MFS_Efflux_Transporters"/>
</dbReference>
<evidence type="ECO:0000256" key="1">
    <source>
        <dbReference type="ARBA" id="ARBA00004651"/>
    </source>
</evidence>
<feature type="transmembrane region" description="Helical" evidence="8">
    <location>
        <begin position="207"/>
        <end position="233"/>
    </location>
</feature>
<dbReference type="PANTHER" id="PTHR43124">
    <property type="entry name" value="PURINE EFFLUX PUMP PBUE"/>
    <property type="match status" value="1"/>
</dbReference>
<evidence type="ECO:0000256" key="2">
    <source>
        <dbReference type="ARBA" id="ARBA00006236"/>
    </source>
</evidence>
<dbReference type="PROSITE" id="PS50850">
    <property type="entry name" value="MFS"/>
    <property type="match status" value="1"/>
</dbReference>
<feature type="transmembrane region" description="Helical" evidence="8">
    <location>
        <begin position="245"/>
        <end position="266"/>
    </location>
</feature>
<dbReference type="InterPro" id="IPR004812">
    <property type="entry name" value="Efflux_drug-R_Bcr/CmlA"/>
</dbReference>
<feature type="transmembrane region" description="Helical" evidence="8">
    <location>
        <begin position="75"/>
        <end position="95"/>
    </location>
</feature>
<dbReference type="GO" id="GO:1990961">
    <property type="term" value="P:xenobiotic detoxification by transmembrane export across the plasma membrane"/>
    <property type="evidence" value="ECO:0007669"/>
    <property type="project" value="InterPro"/>
</dbReference>
<sequence length="397" mass="43203">MNKKLSLFVIISSSLITLMTSDIFLPSMPQIAEYFAVDNSKAQLSISLFLGGQILSTLFWGPLSDNIGRKKSFSMGMYLFFSGTIICILATNIYTFLLGRIIQGIGGVVAPVVGWALIQDMYPKDKSAGIMSSIGSIIALGPMIAPALGGQITNYFHWKGDFYFIAFITGIILIGLSALPESRLTTKKMGSTKHAIKQYAKILTNKLFVSYVSLFALLACGQWCFLTIAPFLYENTMHLSADKVGFLMALSASFFIMGTTLASRLLNKLGIDRLLRMGTKLSTFSGAILLGLHFTGIYNPIFTSLAFGFYLFCAALLWGASSSRALQCYEEQRGAASSIRSLLMIGFFAAGSYLGTLIRNDSLLDVSIILIILSISSIAVLFSTMPEKSKITLVDNS</sequence>
<keyword evidence="6 8" id="KW-1133">Transmembrane helix</keyword>
<gene>
    <name evidence="10" type="ORF">Lsai_1171</name>
</gene>
<evidence type="ECO:0000256" key="3">
    <source>
        <dbReference type="ARBA" id="ARBA00022448"/>
    </source>
</evidence>
<comment type="caution">
    <text evidence="10">The sequence shown here is derived from an EMBL/GenBank/DDBJ whole genome shotgun (WGS) entry which is preliminary data.</text>
</comment>
<comment type="subcellular location">
    <subcellularLocation>
        <location evidence="8">Cell inner membrane</location>
        <topology evidence="8">Multi-pass membrane protein</topology>
    </subcellularLocation>
    <subcellularLocation>
        <location evidence="1">Cell membrane</location>
        <topology evidence="1">Multi-pass membrane protein</topology>
    </subcellularLocation>
</comment>
<evidence type="ECO:0000256" key="8">
    <source>
        <dbReference type="RuleBase" id="RU365088"/>
    </source>
</evidence>
<evidence type="ECO:0000256" key="4">
    <source>
        <dbReference type="ARBA" id="ARBA00022475"/>
    </source>
</evidence>
<dbReference type="InterPro" id="IPR020846">
    <property type="entry name" value="MFS_dom"/>
</dbReference>
<evidence type="ECO:0000256" key="7">
    <source>
        <dbReference type="ARBA" id="ARBA00023136"/>
    </source>
</evidence>
<feature type="transmembrane region" description="Helical" evidence="8">
    <location>
        <begin position="364"/>
        <end position="382"/>
    </location>
</feature>
<feature type="transmembrane region" description="Helical" evidence="8">
    <location>
        <begin position="44"/>
        <end position="63"/>
    </location>
</feature>
<dbReference type="EMBL" id="LNYV01000013">
    <property type="protein sequence ID" value="KTD58564.1"/>
    <property type="molecule type" value="Genomic_DNA"/>
</dbReference>
<dbReference type="PATRIC" id="fig|28087.4.peg.1238"/>